<sequence>MHFLINYLIQQGHSETDLGIVLALPILITLFSLSRQIIGIRGLGLSAGILMTMILAISGLKYGIVLILASVILLTLLRVILHKWRLLYLPKISLILILTLTIIILFTALPFPFNQKTSLLSIGLILALAEKIILLQIEKKHREVFFSIIETLVLSVVGVSVILWPPLRVFALNRPDVIILACIIINIALGRWSGLRLNEYFRFHQVIKNIR</sequence>
<evidence type="ECO:0000313" key="3">
    <source>
        <dbReference type="EMBL" id="PIU75003.1"/>
    </source>
</evidence>
<feature type="transmembrane region" description="Helical" evidence="1">
    <location>
        <begin position="119"/>
        <end position="137"/>
    </location>
</feature>
<name>A0A2M7AWS1_9BACT</name>
<comment type="caution">
    <text evidence="3">The sequence shown here is derived from an EMBL/GenBank/DDBJ whole genome shotgun (WGS) entry which is preliminary data.</text>
</comment>
<reference evidence="4" key="1">
    <citation type="submission" date="2017-09" db="EMBL/GenBank/DDBJ databases">
        <title>Depth-based differentiation of microbial function through sediment-hosted aquifers and enrichment of novel symbionts in the deep terrestrial subsurface.</title>
        <authorList>
            <person name="Probst A.J."/>
            <person name="Ladd B."/>
            <person name="Jarett J.K."/>
            <person name="Geller-Mcgrath D.E."/>
            <person name="Sieber C.M.K."/>
            <person name="Emerson J.B."/>
            <person name="Anantharaman K."/>
            <person name="Thomas B.C."/>
            <person name="Malmstrom R."/>
            <person name="Stieglmeier M."/>
            <person name="Klingl A."/>
            <person name="Woyke T."/>
            <person name="Ryan C.M."/>
            <person name="Banfield J.F."/>
        </authorList>
    </citation>
    <scope>NUCLEOTIDE SEQUENCE [LARGE SCALE GENOMIC DNA]</scope>
</reference>
<organism evidence="3 4">
    <name type="scientific">Candidatus Portnoybacteria bacterium CG06_land_8_20_14_3_00_39_12</name>
    <dbReference type="NCBI Taxonomy" id="1974809"/>
    <lineage>
        <taxon>Bacteria</taxon>
        <taxon>Candidatus Portnoyibacteriota</taxon>
    </lineage>
</organism>
<evidence type="ECO:0000259" key="2">
    <source>
        <dbReference type="Pfam" id="PF14402"/>
    </source>
</evidence>
<dbReference type="InterPro" id="IPR025840">
    <property type="entry name" value="7TM_transglut"/>
</dbReference>
<feature type="transmembrane region" description="Helical" evidence="1">
    <location>
        <begin position="177"/>
        <end position="194"/>
    </location>
</feature>
<feature type="transmembrane region" description="Helical" evidence="1">
    <location>
        <begin position="40"/>
        <end position="57"/>
    </location>
</feature>
<feature type="transmembrane region" description="Helical" evidence="1">
    <location>
        <begin position="144"/>
        <end position="165"/>
    </location>
</feature>
<feature type="transmembrane region" description="Helical" evidence="1">
    <location>
        <begin position="16"/>
        <end position="33"/>
    </location>
</feature>
<dbReference type="AlphaFoldDB" id="A0A2M7AWS1"/>
<feature type="domain" description="7 transmembrane helices usually fused to an inactive transglutaminase" evidence="2">
    <location>
        <begin position="20"/>
        <end position="206"/>
    </location>
</feature>
<dbReference type="EMBL" id="PEVY01000065">
    <property type="protein sequence ID" value="PIU75003.1"/>
    <property type="molecule type" value="Genomic_DNA"/>
</dbReference>
<feature type="transmembrane region" description="Helical" evidence="1">
    <location>
        <begin position="63"/>
        <end position="81"/>
    </location>
</feature>
<evidence type="ECO:0000313" key="4">
    <source>
        <dbReference type="Proteomes" id="UP000228775"/>
    </source>
</evidence>
<keyword evidence="1" id="KW-0812">Transmembrane</keyword>
<evidence type="ECO:0000256" key="1">
    <source>
        <dbReference type="SAM" id="Phobius"/>
    </source>
</evidence>
<dbReference type="Pfam" id="PF14402">
    <property type="entry name" value="7TM_transglut"/>
    <property type="match status" value="1"/>
</dbReference>
<keyword evidence="1" id="KW-0472">Membrane</keyword>
<feature type="transmembrane region" description="Helical" evidence="1">
    <location>
        <begin position="93"/>
        <end position="113"/>
    </location>
</feature>
<accession>A0A2M7AWS1</accession>
<gene>
    <name evidence="3" type="ORF">COS76_03075</name>
</gene>
<keyword evidence="1" id="KW-1133">Transmembrane helix</keyword>
<dbReference type="Proteomes" id="UP000228775">
    <property type="component" value="Unassembled WGS sequence"/>
</dbReference>
<proteinExistence type="predicted"/>
<protein>
    <recommendedName>
        <fullName evidence="2">7 transmembrane helices usually fused to an inactive transglutaminase domain-containing protein</fullName>
    </recommendedName>
</protein>